<gene>
    <name evidence="2" type="ORF">V2I87_14880</name>
</gene>
<protein>
    <submittedName>
        <fullName evidence="2">Uncharacterized protein</fullName>
    </submittedName>
</protein>
<dbReference type="Proteomes" id="UP001343600">
    <property type="component" value="Unassembled WGS sequence"/>
</dbReference>
<keyword evidence="3" id="KW-1185">Reference proteome</keyword>
<organism evidence="2 3">
    <name type="scientific">Pseudomonas viridiflava</name>
    <name type="common">Phytomonas viridiflava</name>
    <dbReference type="NCBI Taxonomy" id="33069"/>
    <lineage>
        <taxon>Bacteria</taxon>
        <taxon>Pseudomonadati</taxon>
        <taxon>Pseudomonadota</taxon>
        <taxon>Gammaproteobacteria</taxon>
        <taxon>Pseudomonadales</taxon>
        <taxon>Pseudomonadaceae</taxon>
        <taxon>Pseudomonas</taxon>
    </lineage>
</organism>
<evidence type="ECO:0000313" key="2">
    <source>
        <dbReference type="EMBL" id="MEE4041379.1"/>
    </source>
</evidence>
<sequence length="155" mass="17393">MVSVDIEAVKEIIASESYNNLVSDLKMETGLSVVSEYQDVFARLDCAMVNRSGVDLSELKESFVGRYDELKKFSIKKFKALNNISDEQEYPPGEEPSDDDKDSNVVSKGYAPGFLLVNALEFLLAESNEGALENYLKLSRIPKFKAYAKQLKSFK</sequence>
<comment type="caution">
    <text evidence="2">The sequence shown here is derived from an EMBL/GenBank/DDBJ whole genome shotgun (WGS) entry which is preliminary data.</text>
</comment>
<reference evidence="2 3" key="1">
    <citation type="submission" date="2024-01" db="EMBL/GenBank/DDBJ databases">
        <title>Characterization of Pseudomonas viridiflava in Georgia, USA.</title>
        <authorList>
            <person name="Zhao M."/>
            <person name="Dutta B."/>
        </authorList>
    </citation>
    <scope>NUCLEOTIDE SEQUENCE [LARGE SCALE GENOMIC DNA]</scope>
    <source>
        <strain evidence="2 3">21GA0539</strain>
    </source>
</reference>
<evidence type="ECO:0000256" key="1">
    <source>
        <dbReference type="SAM" id="MobiDB-lite"/>
    </source>
</evidence>
<feature type="region of interest" description="Disordered" evidence="1">
    <location>
        <begin position="86"/>
        <end position="105"/>
    </location>
</feature>
<dbReference type="RefSeq" id="WP_122564018.1">
    <property type="nucleotide sequence ID" value="NZ_JAZEIH010000026.1"/>
</dbReference>
<accession>A0ABU7NAH6</accession>
<evidence type="ECO:0000313" key="3">
    <source>
        <dbReference type="Proteomes" id="UP001343600"/>
    </source>
</evidence>
<dbReference type="EMBL" id="JAZEIP010000023">
    <property type="protein sequence ID" value="MEE4041379.1"/>
    <property type="molecule type" value="Genomic_DNA"/>
</dbReference>
<proteinExistence type="predicted"/>
<name>A0ABU7NAH6_PSEVI</name>